<proteinExistence type="inferred from homology"/>
<dbReference type="PANTHER" id="PTHR21198">
    <property type="entry name" value="GLUTAMATE RACEMASE"/>
    <property type="match status" value="1"/>
</dbReference>
<feature type="active site" description="Proton donor/acceptor" evidence="8">
    <location>
        <position position="70"/>
    </location>
</feature>
<keyword evidence="4 8" id="KW-0573">Peptidoglycan synthesis</keyword>
<evidence type="ECO:0000256" key="4">
    <source>
        <dbReference type="ARBA" id="ARBA00022984"/>
    </source>
</evidence>
<dbReference type="Proteomes" id="UP000321501">
    <property type="component" value="Chromosome"/>
</dbReference>
<evidence type="ECO:0000313" key="11">
    <source>
        <dbReference type="EMBL" id="BBM49131.1"/>
    </source>
</evidence>
<dbReference type="Proteomes" id="UP000321397">
    <property type="component" value="Chromosome"/>
</dbReference>
<keyword evidence="9" id="KW-0175">Coiled coil</keyword>
<dbReference type="InterPro" id="IPR004391">
    <property type="entry name" value="Glu_race"/>
</dbReference>
<dbReference type="UniPathway" id="UPA00219"/>
<dbReference type="HAMAP" id="MF_00258">
    <property type="entry name" value="Glu_racemase"/>
    <property type="match status" value="1"/>
</dbReference>
<dbReference type="InterPro" id="IPR033134">
    <property type="entry name" value="Asp/Glu_racemase_AS_2"/>
</dbReference>
<feature type="binding site" evidence="8">
    <location>
        <begin position="7"/>
        <end position="8"/>
    </location>
    <ligand>
        <name>substrate</name>
    </ligand>
</feature>
<feature type="binding site" evidence="8">
    <location>
        <begin position="71"/>
        <end position="72"/>
    </location>
    <ligand>
        <name>substrate</name>
    </ligand>
</feature>
<comment type="pathway">
    <text evidence="8">Cell wall biogenesis; peptidoglycan biosynthesis.</text>
</comment>
<comment type="catalytic activity">
    <reaction evidence="1 8">
        <text>L-glutamate = D-glutamate</text>
        <dbReference type="Rhea" id="RHEA:12813"/>
        <dbReference type="ChEBI" id="CHEBI:29985"/>
        <dbReference type="ChEBI" id="CHEBI:29986"/>
        <dbReference type="EC" id="5.1.1.3"/>
    </reaction>
</comment>
<evidence type="ECO:0000313" key="15">
    <source>
        <dbReference type="Proteomes" id="UP000321501"/>
    </source>
</evidence>
<evidence type="ECO:0000256" key="6">
    <source>
        <dbReference type="ARBA" id="ARBA00023316"/>
    </source>
</evidence>
<dbReference type="STRING" id="157687.HMPREF3180_00820"/>
<evidence type="ECO:0000256" key="2">
    <source>
        <dbReference type="ARBA" id="ARBA00013090"/>
    </source>
</evidence>
<feature type="binding site" evidence="8">
    <location>
        <begin position="181"/>
        <end position="182"/>
    </location>
    <ligand>
        <name>substrate</name>
    </ligand>
</feature>
<keyword evidence="13" id="KW-1185">Reference proteome</keyword>
<dbReference type="InterPro" id="IPR015942">
    <property type="entry name" value="Asp/Glu/hydantoin_racemase"/>
</dbReference>
<keyword evidence="3 8" id="KW-0133">Cell shape</keyword>
<dbReference type="InterPro" id="IPR001920">
    <property type="entry name" value="Asp/Glu_race"/>
</dbReference>
<evidence type="ECO:0000256" key="3">
    <source>
        <dbReference type="ARBA" id="ARBA00022960"/>
    </source>
</evidence>
<dbReference type="PANTHER" id="PTHR21198:SF2">
    <property type="entry name" value="GLUTAMATE RACEMASE"/>
    <property type="match status" value="1"/>
</dbReference>
<evidence type="ECO:0000256" key="1">
    <source>
        <dbReference type="ARBA" id="ARBA00001602"/>
    </source>
</evidence>
<feature type="binding site" evidence="8">
    <location>
        <begin position="39"/>
        <end position="40"/>
    </location>
    <ligand>
        <name>substrate</name>
    </ligand>
</feature>
<evidence type="ECO:0000313" key="13">
    <source>
        <dbReference type="Proteomes" id="UP000070483"/>
    </source>
</evidence>
<evidence type="ECO:0000313" key="12">
    <source>
        <dbReference type="EMBL" id="KXB67956.1"/>
    </source>
</evidence>
<feature type="coiled-coil region" evidence="9">
    <location>
        <begin position="203"/>
        <end position="230"/>
    </location>
</feature>
<dbReference type="PROSITE" id="PS00923">
    <property type="entry name" value="ASP_GLU_RACEMASE_1"/>
    <property type="match status" value="1"/>
</dbReference>
<reference evidence="11 15" key="4">
    <citation type="submission" date="2019-07" db="EMBL/GenBank/DDBJ databases">
        <title>Complete Genome Sequence of Leptotrichia wadei Strain JMUB3934.</title>
        <authorList>
            <person name="Watanabe S."/>
            <person name="Cui L."/>
        </authorList>
    </citation>
    <scope>NUCLEOTIDE SEQUENCE [LARGE SCALE GENOMIC DNA]</scope>
    <source>
        <strain evidence="11 15">JMUB3934</strain>
    </source>
</reference>
<reference evidence="12" key="2">
    <citation type="submission" date="2016-01" db="EMBL/GenBank/DDBJ databases">
        <authorList>
            <person name="Oliw E.H."/>
        </authorList>
    </citation>
    <scope>NUCLEOTIDE SEQUENCE [LARGE SCALE GENOMIC DNA]</scope>
    <source>
        <strain evidence="12">KA00185</strain>
    </source>
</reference>
<dbReference type="PROSITE" id="PS00924">
    <property type="entry name" value="ASP_GLU_RACEMASE_2"/>
    <property type="match status" value="1"/>
</dbReference>
<dbReference type="FunFam" id="3.40.50.1860:FF:000002">
    <property type="entry name" value="Glutamate racemase"/>
    <property type="match status" value="1"/>
</dbReference>
<feature type="active site" description="Proton donor/acceptor" evidence="8">
    <location>
        <position position="180"/>
    </location>
</feature>
<evidence type="ECO:0000313" key="14">
    <source>
        <dbReference type="Proteomes" id="UP000321397"/>
    </source>
</evidence>
<dbReference type="GO" id="GO:0009252">
    <property type="term" value="P:peptidoglycan biosynthetic process"/>
    <property type="evidence" value="ECO:0007669"/>
    <property type="project" value="UniProtKB-UniRule"/>
</dbReference>
<reference evidence="13" key="1">
    <citation type="submission" date="2016-01" db="EMBL/GenBank/DDBJ databases">
        <authorList>
            <person name="Mitreva M."/>
            <person name="Pepin K.H."/>
            <person name="Mihindukulasuriya K.A."/>
            <person name="Fulton R."/>
            <person name="Fronick C."/>
            <person name="O'Laughlin M."/>
            <person name="Miner T."/>
            <person name="Herter B."/>
            <person name="Rosa B.A."/>
            <person name="Cordes M."/>
            <person name="Tomlinson C."/>
            <person name="Wollam A."/>
            <person name="Palsikar V.B."/>
            <person name="Mardis E.R."/>
            <person name="Wilson R.K."/>
        </authorList>
    </citation>
    <scope>NUCLEOTIDE SEQUENCE [LARGE SCALE GENOMIC DNA]</scope>
    <source>
        <strain evidence="13">KA00185</strain>
    </source>
</reference>
<evidence type="ECO:0000256" key="9">
    <source>
        <dbReference type="SAM" id="Coils"/>
    </source>
</evidence>
<dbReference type="EC" id="5.1.1.3" evidence="2 8"/>
<dbReference type="AlphaFoldDB" id="A0A134AJP5"/>
<dbReference type="EMBL" id="AP019835">
    <property type="protein sequence ID" value="BBM49131.1"/>
    <property type="molecule type" value="Genomic_DNA"/>
</dbReference>
<dbReference type="InterPro" id="IPR018187">
    <property type="entry name" value="Asp/Glu_racemase_AS_1"/>
</dbReference>
<dbReference type="SUPFAM" id="SSF53681">
    <property type="entry name" value="Aspartate/glutamate racemase"/>
    <property type="match status" value="2"/>
</dbReference>
<organism evidence="12 13">
    <name type="scientific">Leptotrichia wadei</name>
    <dbReference type="NCBI Taxonomy" id="157687"/>
    <lineage>
        <taxon>Bacteria</taxon>
        <taxon>Fusobacteriati</taxon>
        <taxon>Fusobacteriota</taxon>
        <taxon>Fusobacteriia</taxon>
        <taxon>Fusobacteriales</taxon>
        <taxon>Leptotrichiaceae</taxon>
        <taxon>Leptotrichia</taxon>
    </lineage>
</organism>
<evidence type="ECO:0000256" key="7">
    <source>
        <dbReference type="ARBA" id="ARBA00070053"/>
    </source>
</evidence>
<reference evidence="10 14" key="3">
    <citation type="submission" date="2019-07" db="EMBL/GenBank/DDBJ databases">
        <title>Complete Genome Sequence of Leptotrichia wadei Strain JMUB3933.</title>
        <authorList>
            <person name="Watanabe S."/>
            <person name="Cui L."/>
        </authorList>
    </citation>
    <scope>NUCLEOTIDE SEQUENCE [LARGE SCALE GENOMIC DNA]</scope>
    <source>
        <strain evidence="10 14">JMUB3933</strain>
    </source>
</reference>
<comment type="function">
    <text evidence="8">Provides the (R)-glutamate required for cell wall biosynthesis.</text>
</comment>
<dbReference type="RefSeq" id="WP_021746466.1">
    <property type="nucleotide sequence ID" value="NZ_AP019834.1"/>
</dbReference>
<evidence type="ECO:0000313" key="10">
    <source>
        <dbReference type="EMBL" id="BBM46909.1"/>
    </source>
</evidence>
<keyword evidence="6 8" id="KW-0961">Cell wall biogenesis/degradation</keyword>
<dbReference type="GO" id="GO:0071555">
    <property type="term" value="P:cell wall organization"/>
    <property type="evidence" value="ECO:0007669"/>
    <property type="project" value="UniProtKB-KW"/>
</dbReference>
<dbReference type="EMBL" id="LSDD01000056">
    <property type="protein sequence ID" value="KXB67956.1"/>
    <property type="molecule type" value="Genomic_DNA"/>
</dbReference>
<dbReference type="EMBL" id="AP019834">
    <property type="protein sequence ID" value="BBM46909.1"/>
    <property type="molecule type" value="Genomic_DNA"/>
</dbReference>
<sequence length="261" mass="29102">MSIGVFDSGIGGLTVLKEIRKVLPDEKIYYLGDTARVPYGEKTKELIIRYSKEIVEFLLEKNVSAIVVACNTATALALKELKETFKIPIIGVIEAGARTAIEATESGKIGVIGTKATIQSGKYEEEIKLFNKKVEVLQKACPLFVPAVEEGILSGKLVNQIIKTYLDDFKGKIDTLILGCTHYPLLKDAISKIYPDIKIVDPAKETALDLKEILEQNEFLKNDAKKDEEVKYYVTDGQEKFKEIGIMFLEEDIPKVELVKL</sequence>
<dbReference type="Pfam" id="PF01177">
    <property type="entry name" value="Asp_Glu_race"/>
    <property type="match status" value="1"/>
</dbReference>
<dbReference type="GO" id="GO:0008881">
    <property type="term" value="F:glutamate racemase activity"/>
    <property type="evidence" value="ECO:0007669"/>
    <property type="project" value="UniProtKB-UniRule"/>
</dbReference>
<evidence type="ECO:0000256" key="8">
    <source>
        <dbReference type="HAMAP-Rule" id="MF_00258"/>
    </source>
</evidence>
<dbReference type="Proteomes" id="UP000070483">
    <property type="component" value="Unassembled WGS sequence"/>
</dbReference>
<gene>
    <name evidence="8" type="primary">murI</name>
    <name evidence="12" type="ORF">HMPREF3180_00820</name>
    <name evidence="10" type="ORF">JMUB3933_0409</name>
    <name evidence="11" type="ORF">JMUB3934_0426</name>
</gene>
<dbReference type="GO" id="GO:0008360">
    <property type="term" value="P:regulation of cell shape"/>
    <property type="evidence" value="ECO:0007669"/>
    <property type="project" value="UniProtKB-KW"/>
</dbReference>
<comment type="similarity">
    <text evidence="8">Belongs to the aspartate/glutamate racemases family.</text>
</comment>
<dbReference type="OrthoDB" id="9801055at2"/>
<protein>
    <recommendedName>
        <fullName evidence="7 8">Glutamate racemase</fullName>
        <ecNumber evidence="2 8">5.1.1.3</ecNumber>
    </recommendedName>
</protein>
<evidence type="ECO:0000256" key="5">
    <source>
        <dbReference type="ARBA" id="ARBA00023235"/>
    </source>
</evidence>
<dbReference type="NCBIfam" id="TIGR00067">
    <property type="entry name" value="glut_race"/>
    <property type="match status" value="1"/>
</dbReference>
<dbReference type="PATRIC" id="fig|157687.3.peg.817"/>
<dbReference type="Gene3D" id="3.40.50.1860">
    <property type="match status" value="2"/>
</dbReference>
<accession>A0A134AJP5</accession>
<keyword evidence="5 8" id="KW-0413">Isomerase</keyword>
<name>A0A134AJP5_9FUSO</name>